<dbReference type="AlphaFoldDB" id="A0A378B0U9"/>
<feature type="coiled-coil region" evidence="1">
    <location>
        <begin position="901"/>
        <end position="928"/>
    </location>
</feature>
<feature type="coiled-coil region" evidence="1">
    <location>
        <begin position="504"/>
        <end position="531"/>
    </location>
</feature>
<keyword evidence="1" id="KW-0175">Coiled coil</keyword>
<evidence type="ECO:0000259" key="3">
    <source>
        <dbReference type="Pfam" id="PF20155"/>
    </source>
</evidence>
<evidence type="ECO:0000256" key="2">
    <source>
        <dbReference type="SAM" id="MobiDB-lite"/>
    </source>
</evidence>
<evidence type="ECO:0000256" key="1">
    <source>
        <dbReference type="SAM" id="Coils"/>
    </source>
</evidence>
<evidence type="ECO:0000313" key="4">
    <source>
        <dbReference type="EMBL" id="STV26812.1"/>
    </source>
</evidence>
<feature type="domain" description="Tape measure protein N-terminal" evidence="3">
    <location>
        <begin position="103"/>
        <end position="290"/>
    </location>
</feature>
<evidence type="ECO:0000313" key="5">
    <source>
        <dbReference type="Proteomes" id="UP000255382"/>
    </source>
</evidence>
<dbReference type="Pfam" id="PF20155">
    <property type="entry name" value="TMP_3"/>
    <property type="match status" value="1"/>
</dbReference>
<dbReference type="InterPro" id="IPR013491">
    <property type="entry name" value="Tape_meas_N"/>
</dbReference>
<sequence length="1238" mass="126820">MASGNGNLELRLRIQADLKSAQASLKQLQSSLDSASQSGTRLGSAGGSAASGLDRVGGAADSANRKLDKTAANVDGLSNQLTRLKPLAAAIGIALGGGLIANLASTSDEYTNLAARIRLVSTSNEQAATTFKSVIGVANETGQRIASTAELYTRMARSLKGSATQTELLQVTSTINKAAIVSGATAEESTNAIIQLSQGLASGTLRGEEFNSVSEQMPRIMEMLEKSLGKTRGELRAMAEQGMLTTQVVFKALKDGAGDVDREFAQMPLTIGSAATEMANAWVEFVGGTNDALGASKAIAAVISGLASNMSTLTTAAIALAVVMGGRKVAALVAATTAARADRIETLQLAEAEYAEAKAAVAAAQAQAARAKVSGITAPGARAKAEDLVTASLVRQTAAEKALGVARASASTFGRLGTGLMGLLGGPMGLAITGVTLAVGGLSAAYAANQEHEAALAQQHQQTIQTLEDQRQKTEALISAQGRLKDSVSTGDALTQQRTNADVLTQDSKKLSDLQSQAASLKQQIDGLLSSPAPSGIGIVYLTDKLAEVQKQIDALTPKFDNLSDVQDKLSDELENRLARAMDAPTASGKTLRDVLTDLQNAGPIRWMDEAVAQMAQSEESFTALSAEADKLRPKLEKELADATYTAAQQLEQLRDKTIAAALAAGKAPEDIDKLRESLEKLINLQKQTDQAKENKKNSDAAARSAKSAASANETYVKGLEKQAFAVGKTKSQVAAYELAEKGLSGALKARAEAALAVIAAGEQKEKSDANATKNAQLQAQYLKATGDVLGGGLAEVRANIAEMRKEFTQTGNTEGLAWLDKLLPVQEAKVRADALKKSLDDLQTYRSQKESSIQAQVQAGLISELQGRRQLVALHQEVGSKITESLPQLREMVALPGEAGEQMRDLLANLENELITLKSTTDDLTAAFKDGLQDGMESTLNGLADGTLNLSDAVLNLAKSVANAMAQVASRNLAGMAIEGLGSVTDSLKGLLGLGASTAGSAAGTAVNAATDTATDAAGATTYATAITTASTAGATAMGTSITAGSTALTGGFTTALTTGITALTTALTTAFTTGAATLASAIASASAAGSASSGLGAAASVAAATGGQVTGPGTGTSDSIAARLSNGEFVMKTAAVQRYGVDFMHAVNQGRLGAFADGGLVSDPGFSRAAGVNQSVNPDAPGAQGAGGGTTNLQQYLVLDPNEMLDRAVKSAPGNRVMMTWVKANTATLKQLLGGK</sequence>
<feature type="region of interest" description="Disordered" evidence="2">
    <location>
        <begin position="687"/>
        <end position="708"/>
    </location>
</feature>
<gene>
    <name evidence="4" type="ORF">NCTC5050_03890</name>
</gene>
<keyword evidence="5" id="KW-1185">Reference proteome</keyword>
<dbReference type="EMBL" id="UGLZ01000005">
    <property type="protein sequence ID" value="STV26812.1"/>
    <property type="molecule type" value="Genomic_DNA"/>
</dbReference>
<protein>
    <submittedName>
        <fullName evidence="4">Tail length tape measure protein</fullName>
    </submittedName>
</protein>
<proteinExistence type="predicted"/>
<feature type="coiled-coil region" evidence="1">
    <location>
        <begin position="347"/>
        <end position="374"/>
    </location>
</feature>
<name>A0A378B0U9_KLEPO</name>
<dbReference type="Proteomes" id="UP000255382">
    <property type="component" value="Unassembled WGS sequence"/>
</dbReference>
<organism evidence="4 5">
    <name type="scientific">Klebsiella pneumoniae subsp. ozaenae</name>
    <dbReference type="NCBI Taxonomy" id="574"/>
    <lineage>
        <taxon>Bacteria</taxon>
        <taxon>Pseudomonadati</taxon>
        <taxon>Pseudomonadota</taxon>
        <taxon>Gammaproteobacteria</taxon>
        <taxon>Enterobacterales</taxon>
        <taxon>Enterobacteriaceae</taxon>
        <taxon>Klebsiella/Raoultella group</taxon>
        <taxon>Klebsiella</taxon>
        <taxon>Klebsiella pneumoniae complex</taxon>
    </lineage>
</organism>
<feature type="compositionally biased region" description="Basic and acidic residues" evidence="2">
    <location>
        <begin position="690"/>
        <end position="699"/>
    </location>
</feature>
<dbReference type="NCBIfam" id="TIGR02675">
    <property type="entry name" value="tape_meas_nterm"/>
    <property type="match status" value="1"/>
</dbReference>
<reference evidence="4 5" key="1">
    <citation type="submission" date="2018-06" db="EMBL/GenBank/DDBJ databases">
        <authorList>
            <consortium name="Pathogen Informatics"/>
            <person name="Doyle S."/>
        </authorList>
    </citation>
    <scope>NUCLEOTIDE SEQUENCE [LARGE SCALE GENOMIC DNA]</scope>
    <source>
        <strain evidence="4 5">NCTC5050</strain>
    </source>
</reference>
<accession>A0A378B0U9</accession>
<feature type="region of interest" description="Disordered" evidence="2">
    <location>
        <begin position="35"/>
        <end position="57"/>
    </location>
</feature>